<organism evidence="1 2">
    <name type="scientific">Streptomyces griseoluteus</name>
    <dbReference type="NCBI Taxonomy" id="29306"/>
    <lineage>
        <taxon>Bacteria</taxon>
        <taxon>Bacillati</taxon>
        <taxon>Actinomycetota</taxon>
        <taxon>Actinomycetes</taxon>
        <taxon>Kitasatosporales</taxon>
        <taxon>Streptomycetaceae</taxon>
        <taxon>Streptomyces</taxon>
    </lineage>
</organism>
<comment type="caution">
    <text evidence="1">The sequence shown here is derived from an EMBL/GenBank/DDBJ whole genome shotgun (WGS) entry which is preliminary data.</text>
</comment>
<accession>A0A4Z1DJP8</accession>
<dbReference type="Gene3D" id="2.50.20.20">
    <property type="match status" value="1"/>
</dbReference>
<dbReference type="EMBL" id="SRRU01000004">
    <property type="protein sequence ID" value="TGN83901.1"/>
    <property type="molecule type" value="Genomic_DNA"/>
</dbReference>
<evidence type="ECO:0000313" key="2">
    <source>
        <dbReference type="Proteomes" id="UP000298513"/>
    </source>
</evidence>
<keyword evidence="2" id="KW-1185">Reference proteome</keyword>
<evidence type="ECO:0008006" key="3">
    <source>
        <dbReference type="Google" id="ProtNLM"/>
    </source>
</evidence>
<protein>
    <recommendedName>
        <fullName evidence="3">Lipoprotein</fullName>
    </recommendedName>
</protein>
<proteinExistence type="predicted"/>
<evidence type="ECO:0000313" key="1">
    <source>
        <dbReference type="EMBL" id="TGN83901.1"/>
    </source>
</evidence>
<dbReference type="AlphaFoldDB" id="A0A4Z1DJP8"/>
<sequence>MALLLGCAATGCGESHAAADPRSAGQLLDSADRAMKALGSVTITTETAATGGGTVYSGHETTDLKGRCVYKARFRSGAELEQIRTGGTDYIHGNAMYFEMWGRGTVPAMREKPWLKSPVGAARDADGLKDCTWPFTSFGRPAKGARAELDGRPVIPVEVRDKGGESPFAREPGTYTFYVAAEGTPYLLKFDYKGPHIRTTTVFTGFDKPLAVRPPAPADTLDLGTVRNSG</sequence>
<reference evidence="1 2" key="1">
    <citation type="submission" date="2019-04" db="EMBL/GenBank/DDBJ databases">
        <title>Streptomyces sp. nov. Bv016 isolated from bark of Buahinia variegata.</title>
        <authorList>
            <person name="Kanchanasin P."/>
            <person name="Tanasupawat S."/>
            <person name="Yuki M."/>
            <person name="Kudo T."/>
        </authorList>
    </citation>
    <scope>NUCLEOTIDE SEQUENCE [LARGE SCALE GENOMIC DNA]</scope>
    <source>
        <strain evidence="1 2">JCM 4765</strain>
    </source>
</reference>
<name>A0A4Z1DJP8_STRGP</name>
<dbReference type="Proteomes" id="UP000298513">
    <property type="component" value="Unassembled WGS sequence"/>
</dbReference>
<gene>
    <name evidence="1" type="ORF">E5082_13750</name>
</gene>